<gene>
    <name evidence="1" type="ORF">MRB53_029270</name>
</gene>
<evidence type="ECO:0000313" key="1">
    <source>
        <dbReference type="EMBL" id="KAJ8620741.1"/>
    </source>
</evidence>
<accession>A0ACC2KHY3</accession>
<evidence type="ECO:0000313" key="2">
    <source>
        <dbReference type="Proteomes" id="UP001234297"/>
    </source>
</evidence>
<protein>
    <submittedName>
        <fullName evidence="1">Uncharacterized protein</fullName>
    </submittedName>
</protein>
<dbReference type="Proteomes" id="UP001234297">
    <property type="component" value="Chromosome 9"/>
</dbReference>
<sequence>MSPSPQSTRSTYAFPTCNTLRHKSLVPPQIQIPLLFIARAFIDPFRANFFEPEERGRLIATCSVQMMMEMEMEMEMEMGGGMENVSEGCATPKHGVYRIPTVFVCPPPPKKKAAIGKRDPPKDGYYQPPDLELIFELVSRR</sequence>
<proteinExistence type="predicted"/>
<name>A0ACC2KHY3_PERAE</name>
<keyword evidence="2" id="KW-1185">Reference proteome</keyword>
<comment type="caution">
    <text evidence="1">The sequence shown here is derived from an EMBL/GenBank/DDBJ whole genome shotgun (WGS) entry which is preliminary data.</text>
</comment>
<organism evidence="1 2">
    <name type="scientific">Persea americana</name>
    <name type="common">Avocado</name>
    <dbReference type="NCBI Taxonomy" id="3435"/>
    <lineage>
        <taxon>Eukaryota</taxon>
        <taxon>Viridiplantae</taxon>
        <taxon>Streptophyta</taxon>
        <taxon>Embryophyta</taxon>
        <taxon>Tracheophyta</taxon>
        <taxon>Spermatophyta</taxon>
        <taxon>Magnoliopsida</taxon>
        <taxon>Magnoliidae</taxon>
        <taxon>Laurales</taxon>
        <taxon>Lauraceae</taxon>
        <taxon>Persea</taxon>
    </lineage>
</organism>
<reference evidence="1 2" key="1">
    <citation type="journal article" date="2022" name="Hortic Res">
        <title>A haplotype resolved chromosomal level avocado genome allows analysis of novel avocado genes.</title>
        <authorList>
            <person name="Nath O."/>
            <person name="Fletcher S.J."/>
            <person name="Hayward A."/>
            <person name="Shaw L.M."/>
            <person name="Masouleh A.K."/>
            <person name="Furtado A."/>
            <person name="Henry R.J."/>
            <person name="Mitter N."/>
        </authorList>
    </citation>
    <scope>NUCLEOTIDE SEQUENCE [LARGE SCALE GENOMIC DNA]</scope>
    <source>
        <strain evidence="2">cv. Hass</strain>
    </source>
</reference>
<dbReference type="EMBL" id="CM056817">
    <property type="protein sequence ID" value="KAJ8620741.1"/>
    <property type="molecule type" value="Genomic_DNA"/>
</dbReference>